<reference evidence="1" key="1">
    <citation type="journal article" date="2021" name="Proc. Natl. Acad. Sci. U.S.A.">
        <title>A Catalog of Tens of Thousands of Viruses from Human Metagenomes Reveals Hidden Associations with Chronic Diseases.</title>
        <authorList>
            <person name="Tisza M.J."/>
            <person name="Buck C.B."/>
        </authorList>
    </citation>
    <scope>NUCLEOTIDE SEQUENCE</scope>
    <source>
        <strain evidence="1">Ct3gT1</strain>
    </source>
</reference>
<evidence type="ECO:0008006" key="2">
    <source>
        <dbReference type="Google" id="ProtNLM"/>
    </source>
</evidence>
<protein>
    <recommendedName>
        <fullName evidence="2">Phage protein</fullName>
    </recommendedName>
</protein>
<proteinExistence type="predicted"/>
<name>A0A8S5UJI6_9CAUD</name>
<accession>A0A8S5UJI6</accession>
<dbReference type="EMBL" id="BK016094">
    <property type="protein sequence ID" value="DAF94596.1"/>
    <property type="molecule type" value="Genomic_DNA"/>
</dbReference>
<sequence length="241" mass="27114">MDLKMEQREALEYLVNLGEKKEPIIELDQGTFSRVSLNRVTEPVASKLTVSTLTGLVDYIKTNVDKLEGKLLIQVKSPEEVTLYSPLNADREREKYVSAEAILPNNVVYDRFLDTERFNIMLQSAFVDDEDKSKLLKYTALITDDTVKNFGDDGISQKVTVKTGVASVSDAVVPNPVTLAPYRTFPEVEQPESKFIFRMKEGPSAALFEADGGAWRNKAILNIKAYLEKELEHNHNVEIIA</sequence>
<evidence type="ECO:0000313" key="1">
    <source>
        <dbReference type="EMBL" id="DAF94596.1"/>
    </source>
</evidence>
<organism evidence="1">
    <name type="scientific">Siphoviridae sp. ct3gT1</name>
    <dbReference type="NCBI Taxonomy" id="2825323"/>
    <lineage>
        <taxon>Viruses</taxon>
        <taxon>Duplodnaviria</taxon>
        <taxon>Heunggongvirae</taxon>
        <taxon>Uroviricota</taxon>
        <taxon>Caudoviricetes</taxon>
    </lineage>
</organism>